<feature type="non-terminal residue" evidence="3">
    <location>
        <position position="2248"/>
    </location>
</feature>
<feature type="domain" description="WSC" evidence="2">
    <location>
        <begin position="1129"/>
        <end position="1221"/>
    </location>
</feature>
<feature type="region of interest" description="Disordered" evidence="1">
    <location>
        <begin position="1780"/>
        <end position="1846"/>
    </location>
</feature>
<feature type="compositionally biased region" description="Basic residues" evidence="1">
    <location>
        <begin position="2216"/>
        <end position="2226"/>
    </location>
</feature>
<keyword evidence="4" id="KW-1185">Reference proteome</keyword>
<dbReference type="Gene3D" id="2.60.40.10">
    <property type="entry name" value="Immunoglobulins"/>
    <property type="match status" value="1"/>
</dbReference>
<feature type="compositionally biased region" description="Basic residues" evidence="1">
    <location>
        <begin position="1784"/>
        <end position="1793"/>
    </location>
</feature>
<dbReference type="HOGENOM" id="CLU_230688_0_0_1"/>
<evidence type="ECO:0000313" key="3">
    <source>
        <dbReference type="EMBL" id="KDN66192.1"/>
    </source>
</evidence>
<feature type="domain" description="WSC" evidence="2">
    <location>
        <begin position="875"/>
        <end position="974"/>
    </location>
</feature>
<evidence type="ECO:0000313" key="4">
    <source>
        <dbReference type="Proteomes" id="UP000027238"/>
    </source>
</evidence>
<dbReference type="OMA" id="MPWEKQA"/>
<feature type="region of interest" description="Disordered" evidence="1">
    <location>
        <begin position="2153"/>
        <end position="2248"/>
    </location>
</feature>
<dbReference type="EMBL" id="JMSE01000958">
    <property type="protein sequence ID" value="KDN66192.1"/>
    <property type="molecule type" value="Genomic_DNA"/>
</dbReference>
<protein>
    <submittedName>
        <fullName evidence="3">Putative WSC domain-containing protein</fullName>
    </submittedName>
</protein>
<proteinExistence type="predicted"/>
<dbReference type="Proteomes" id="UP000027238">
    <property type="component" value="Unassembled WGS sequence"/>
</dbReference>
<dbReference type="Pfam" id="PF01822">
    <property type="entry name" value="WSC"/>
    <property type="match status" value="4"/>
</dbReference>
<feature type="compositionally biased region" description="Basic and acidic residues" evidence="1">
    <location>
        <begin position="2227"/>
        <end position="2248"/>
    </location>
</feature>
<feature type="compositionally biased region" description="Low complexity" evidence="1">
    <location>
        <begin position="1107"/>
        <end position="1123"/>
    </location>
</feature>
<feature type="compositionally biased region" description="Polar residues" evidence="1">
    <location>
        <begin position="1803"/>
        <end position="1813"/>
    </location>
</feature>
<evidence type="ECO:0000259" key="2">
    <source>
        <dbReference type="PROSITE" id="PS51212"/>
    </source>
</evidence>
<dbReference type="InterPro" id="IPR053221">
    <property type="entry name" value="Burnettramic_acid_biosynth"/>
</dbReference>
<gene>
    <name evidence="3" type="ORF">CSUB01_06105</name>
</gene>
<comment type="caution">
    <text evidence="3">The sequence shown here is derived from an EMBL/GenBank/DDBJ whole genome shotgun (WGS) entry which is preliminary data.</text>
</comment>
<reference evidence="4" key="1">
    <citation type="journal article" date="2014" name="Genome Announc.">
        <title>Draft genome sequence of Colletotrichum sublineola, a destructive pathogen of cultivated sorghum.</title>
        <authorList>
            <person name="Baroncelli R."/>
            <person name="Sanz-Martin J.M."/>
            <person name="Rech G.E."/>
            <person name="Sukno S.A."/>
            <person name="Thon M.R."/>
        </authorList>
    </citation>
    <scope>NUCLEOTIDE SEQUENCE [LARGE SCALE GENOMIC DNA]</scope>
    <source>
        <strain evidence="4">TX430BB</strain>
    </source>
</reference>
<dbReference type="PANTHER" id="PTHR38887">
    <property type="entry name" value="CHROMOSOME 21, WHOLE GENOME SHOTGUN SEQUENCE"/>
    <property type="match status" value="1"/>
</dbReference>
<organism evidence="3 4">
    <name type="scientific">Colletotrichum sublineola</name>
    <name type="common">Sorghum anthracnose fungus</name>
    <dbReference type="NCBI Taxonomy" id="1173701"/>
    <lineage>
        <taxon>Eukaryota</taxon>
        <taxon>Fungi</taxon>
        <taxon>Dikarya</taxon>
        <taxon>Ascomycota</taxon>
        <taxon>Pezizomycotina</taxon>
        <taxon>Sordariomycetes</taxon>
        <taxon>Hypocreomycetidae</taxon>
        <taxon>Glomerellales</taxon>
        <taxon>Glomerellaceae</taxon>
        <taxon>Colletotrichum</taxon>
        <taxon>Colletotrichum graminicola species complex</taxon>
    </lineage>
</organism>
<dbReference type="STRING" id="1173701.A0A066XBB6"/>
<feature type="domain" description="WSC" evidence="2">
    <location>
        <begin position="1394"/>
        <end position="1492"/>
    </location>
</feature>
<feature type="compositionally biased region" description="Basic and acidic residues" evidence="1">
    <location>
        <begin position="2199"/>
        <end position="2215"/>
    </location>
</feature>
<dbReference type="InterPro" id="IPR011047">
    <property type="entry name" value="Quinoprotein_ADH-like_sf"/>
</dbReference>
<dbReference type="eggNOG" id="KOG4157">
    <property type="taxonomic scope" value="Eukaryota"/>
</dbReference>
<dbReference type="InterPro" id="IPR013783">
    <property type="entry name" value="Ig-like_fold"/>
</dbReference>
<dbReference type="SUPFAM" id="SSF50998">
    <property type="entry name" value="Quinoprotein alcohol dehydrogenase-like"/>
    <property type="match status" value="1"/>
</dbReference>
<dbReference type="PROSITE" id="PS51212">
    <property type="entry name" value="WSC"/>
    <property type="match status" value="4"/>
</dbReference>
<name>A0A066XBB6_COLSU</name>
<dbReference type="InterPro" id="IPR002889">
    <property type="entry name" value="WSC_carb-bd"/>
</dbReference>
<dbReference type="OrthoDB" id="5985073at2759"/>
<evidence type="ECO:0000256" key="1">
    <source>
        <dbReference type="SAM" id="MobiDB-lite"/>
    </source>
</evidence>
<sequence>MDPSVVGSSQFGQLFRTLLPGRYGNVPEQIFSQPLVYTPGGDSTQYVYVATTQNNVYKINAKTGAIVASRNLHLPFLSADLSGCYDIQPHIGVTATGVIDPSTNTLYLTAKTYVDQTQPNVAQGRPAGRYYIHALDVNDLSDRPNFPVDLEGTVARNNPIRSFNGGIHHQRPGLLHVGNYVYAGFASHCVQYNFTGWVIGWDKTTGNIVERFATQGDGVPANVEGAGIWMSGGGLASDDAGSMFYATGNGYASQLSTIPVNGREPPTSLEEAAVHMTINGDGSLSLVDFFMPWEKQALDGADKDLGTSPLQILPSTFSCGNIRRIGVVTGKSGKTYWLNLDDLGGYRNGANGLDNVIQVYQNENSVYAGAGVYPGEGGYIYINVIQYPTHVFKFSCDAGVPSFTKVADSPMSNAYILGVSHGTVTTLNGQPGTGLLWTTDVQGSQLKIFEAVPKNGYLNLIKSFSVPATTKFTRAVFGDGIMYQGTTQGYLYAFGSPVTTPLNCTTANEFGTVDIGSQSEPRTITCTAVIGVTVDDVGLDAAEEFTLSGVPTLPLTLTAGDKFTINAAFKPTTVGLVSSDIVVNSTNAVAGYSQGTHIRLTGTGESANPLLSITPPTITFQGVIAGQQGGTDEYVILSNQGNSELSITDVQFSTTSAQGPFTSWDRATASLTVGKFTLTNVPASIPANTAVSVRIAFDSSTSGTFGAYLKVTSNGGTGSFNIAGSAGPAPMALIEFQTPDGTGWVEYEANKNFTFGNVTENTSRALKFRITNNAGEGAVKLSLTVSKPPFGIPGIVQAANLVDLAEGTVLGPGESATATMICTVPKAQWNTDPYTGVAPWTMNTNDPNFEKHFFNFECTAVAQQAPPLLPNGQGKLRYIGCYKENNPGRQLSNQLYGNPANTNAMCIAACAERGFVFCGTQYHTECWGGMTIPVEKVDARNCGFDCGGDLNQICGGNGFGETEGQGAYISVFADSLRWDGNTTTPPPSPDPVGPEVNPGVGQYVSQGCYTEGTNERALPYLIATEKKTVGQCIGVCAAGRYTYAGLEYGGECWCGNTLAGTSLPAKAADCNMPCADNSTEYCGGTTRLNLYKLDGDLPGPTSTSALPTSAETSTVPTATAPPTNGRVGDWLSQGCYTEGEAVRALPDRMYANDSLTLEVCGAFCEGTKYFGAEYGRECWCGNEFGTGSVLAANQEDCYFPCGGNSTQLCGASNRLNVYMYSPEAAKTGSKNSTTTATTTTFSSLAIPSNGTATATTTGTPLSEDAGSQTAVTVTPTTDVSSTASIIPSNSTITSGSVSIEAATSAPSPGNSTISATIKPSSTQSALLTATLPIVSSAAASTSTVLSGTTSLVANSSTPAASSIPATFIATTTTTSTSSATHTPTGPVISSGNENFTYYGCFSDPEVGRLLPNQILNRVNMTIDMCLEACYDKNYAGVEYGRECWCGNSLNLGGADQSKPAANVTSTECSFTCPGNSTEFCGAGVRIIQFADNPLSVSSRIITGDVAHEQDARIQCLRTRGLYTSKVNLIQIRVWTTPTDLLKLVRAAQASLGPDDGGVPGTKTARFLSLELAREMLTEVESGMALSQMVSRRTDHALGHWGGNNPFIGCCAIGFADASGGVERRDLEERCGVVVTANGWEGHHACAKVVHVVAHLKGWAYLGTSGAHPGARCAPPGPCPEDGRAAELTNENGLRARRESECEDTASPDVSHEASLTCDTMASGLDEKGKGVSSEATSFVMQSVLKERDKVFSRPGDAVHKKDGLVEDLVRSAAAGIGVISEAMHHRKEKKARQLRQNDGRKSIQLSDVPSQNRPDGVISRSGVGDQDVTTPRARSKSPKDSKDSGNLAAAFVSRHASRTGETVDNGKTLPLPIVLPQRRPEKRARGFIRAYAPVLAEVGVDQETFLDFIDTFNKALEPSPWINALNLAGFAGLAIPEPASMLFGVGVEYVTEAVLEGHSRYSSNAFLDRVNAQYFHPRGLVCLVVTWQPGISENQLSVNFEGDATASRSEIALSERITDVATQKTSAREGWQGVKDQVGEMMRFSNGNFDWPEPAPLVFPANDDGAGSGSDVGAKKKNALDRMEIWMGDISDKRAQAKWVGENGDKPSAGLMPNHEFRSRYADPKHPAASGDIVALVTGGRWMYADKKSAKGCAAESEPETGAHNEKSEGDNGNRGNKDKKDTMEKRDENAGSSNQGPDGEKAQKGDEEKKSNKSKEKKAKKAKDKKSKEEKAKGKRDSSGKDEDWLK</sequence>
<feature type="compositionally biased region" description="Basic and acidic residues" evidence="1">
    <location>
        <begin position="2161"/>
        <end position="2190"/>
    </location>
</feature>
<dbReference type="SMART" id="SM00321">
    <property type="entry name" value="WSC"/>
    <property type="match status" value="4"/>
</dbReference>
<accession>A0A066XBB6</accession>
<dbReference type="PANTHER" id="PTHR38887:SF1">
    <property type="entry name" value="RAS MODIFICATION PROTEIN ERF4"/>
    <property type="match status" value="1"/>
</dbReference>
<feature type="region of interest" description="Disordered" evidence="1">
    <location>
        <begin position="1101"/>
        <end position="1123"/>
    </location>
</feature>
<feature type="domain" description="WSC" evidence="2">
    <location>
        <begin position="1002"/>
        <end position="1094"/>
    </location>
</feature>